<dbReference type="OrthoDB" id="1164393at2"/>
<dbReference type="Proteomes" id="UP000005801">
    <property type="component" value="Unassembled WGS sequence"/>
</dbReference>
<dbReference type="RefSeq" id="WP_006977136.1">
    <property type="nucleotide sequence ID" value="NZ_ABCS01000187.1"/>
</dbReference>
<feature type="domain" description="Cip1-like core" evidence="1">
    <location>
        <begin position="68"/>
        <end position="276"/>
    </location>
</feature>
<accession>A6GKA0</accession>
<comment type="caution">
    <text evidence="2">The sequence shown here is derived from an EMBL/GenBank/DDBJ whole genome shotgun (WGS) entry which is preliminary data.</text>
</comment>
<proteinExistence type="predicted"/>
<evidence type="ECO:0000313" key="2">
    <source>
        <dbReference type="EMBL" id="EDM73706.1"/>
    </source>
</evidence>
<name>A6GKA0_9BACT</name>
<protein>
    <recommendedName>
        <fullName evidence="1">Cip1-like core domain-containing protein</fullName>
    </recommendedName>
</protein>
<evidence type="ECO:0000259" key="1">
    <source>
        <dbReference type="Pfam" id="PF21340"/>
    </source>
</evidence>
<gene>
    <name evidence="2" type="ORF">PPSIR1_16830</name>
</gene>
<keyword evidence="3" id="KW-1185">Reference proteome</keyword>
<sequence>MASERVRGRRGVIAGAVAVAALGCSGSKTEAGDEAAGSGSCPVAALVCEDFEGQPLGQAPGAPWTPEGEGTALVDDQRAFGGRHSLRLETTAGWDGRALLGLSDAALFPTTHLFGRARLYLTEASPDGVHWTMVQASGPTEAEGVWDGPFTAELRYGGQHQQRLMANYDTPGTYDTPPAGPASDCWQHSQTVMPQGQWTCMEWEFDAETDTMRLWFDGAAIEDLTVGTMGEGCVNPGTAEVWYYPDSFEAMHIGWVDYQNTGGSRELWIDDVALGTERMGCD</sequence>
<evidence type="ECO:0000313" key="3">
    <source>
        <dbReference type="Proteomes" id="UP000005801"/>
    </source>
</evidence>
<dbReference type="Pfam" id="PF21340">
    <property type="entry name" value="Polysacc_lyase-like"/>
    <property type="match status" value="1"/>
</dbReference>
<dbReference type="eggNOG" id="COG5297">
    <property type="taxonomic scope" value="Bacteria"/>
</dbReference>
<organism evidence="2 3">
    <name type="scientific">Plesiocystis pacifica SIR-1</name>
    <dbReference type="NCBI Taxonomy" id="391625"/>
    <lineage>
        <taxon>Bacteria</taxon>
        <taxon>Pseudomonadati</taxon>
        <taxon>Myxococcota</taxon>
        <taxon>Polyangia</taxon>
        <taxon>Nannocystales</taxon>
        <taxon>Nannocystaceae</taxon>
        <taxon>Plesiocystis</taxon>
    </lineage>
</organism>
<reference evidence="2 3" key="1">
    <citation type="submission" date="2007-06" db="EMBL/GenBank/DDBJ databases">
        <authorList>
            <person name="Shimkets L."/>
            <person name="Ferriera S."/>
            <person name="Johnson J."/>
            <person name="Kravitz S."/>
            <person name="Beeson K."/>
            <person name="Sutton G."/>
            <person name="Rogers Y.-H."/>
            <person name="Friedman R."/>
            <person name="Frazier M."/>
            <person name="Venter J.C."/>
        </authorList>
    </citation>
    <scope>NUCLEOTIDE SEQUENCE [LARGE SCALE GENOMIC DNA]</scope>
    <source>
        <strain evidence="2 3">SIR-1</strain>
    </source>
</reference>
<dbReference type="Gene3D" id="2.60.120.200">
    <property type="match status" value="1"/>
</dbReference>
<dbReference type="AlphaFoldDB" id="A6GKA0"/>
<dbReference type="InterPro" id="IPR048955">
    <property type="entry name" value="Cip1-like_core"/>
</dbReference>
<dbReference type="STRING" id="391625.PPSIR1_16830"/>
<dbReference type="PROSITE" id="PS51257">
    <property type="entry name" value="PROKAR_LIPOPROTEIN"/>
    <property type="match status" value="1"/>
</dbReference>
<dbReference type="EMBL" id="ABCS01000187">
    <property type="protein sequence ID" value="EDM73706.1"/>
    <property type="molecule type" value="Genomic_DNA"/>
</dbReference>